<dbReference type="Pfam" id="PF03167">
    <property type="entry name" value="UDG"/>
    <property type="match status" value="1"/>
</dbReference>
<evidence type="ECO:0000313" key="2">
    <source>
        <dbReference type="EMBL" id="CAI9121709.1"/>
    </source>
</evidence>
<sequence>MTTESLSTLIARVRDCRLCADHLPLGPKPILQVSEHAPILIASQAPGTKAHTSGQTFLDASGDRLREWLAVSADQFYDPRRFAILPMGMCYPGRLPQGGDRPPRPECAPRWRSEVLSHLRSVRLTLLVGSYSQVHVLGRGRMTERVYHYRDYLPSYFPLPHPSWRTGGWEKRNPWFRDDVIPALRMIVHDLINAAPRC</sequence>
<reference evidence="2" key="1">
    <citation type="submission" date="2023-03" db="EMBL/GenBank/DDBJ databases">
        <authorList>
            <person name="Cleenwerck I."/>
        </authorList>
    </citation>
    <scope>NUCLEOTIDE SEQUENCE</scope>
    <source>
        <strain evidence="2">LMG 32879</strain>
    </source>
</reference>
<dbReference type="SMART" id="SM00986">
    <property type="entry name" value="UDG"/>
    <property type="match status" value="1"/>
</dbReference>
<dbReference type="PANTHER" id="PTHR42160">
    <property type="entry name" value="URACIL-DNA GLYCOSYLASE SUPERFAMILY PROTEIN"/>
    <property type="match status" value="1"/>
</dbReference>
<dbReference type="InterPro" id="IPR047124">
    <property type="entry name" value="HI_0220.2"/>
</dbReference>
<comment type="caution">
    <text evidence="2">The sequence shown here is derived from an EMBL/GenBank/DDBJ whole genome shotgun (WGS) entry which is preliminary data.</text>
</comment>
<dbReference type="AlphaFoldDB" id="A0AA35Y4D6"/>
<dbReference type="InterPro" id="IPR005122">
    <property type="entry name" value="Uracil-DNA_glycosylase-like"/>
</dbReference>
<gene>
    <name evidence="2" type="ORF">LMG32879_002561</name>
</gene>
<dbReference type="EMBL" id="CATKSH010000021">
    <property type="protein sequence ID" value="CAI9121709.1"/>
    <property type="molecule type" value="Genomic_DNA"/>
</dbReference>
<dbReference type="RefSeq" id="WP_289841495.1">
    <property type="nucleotide sequence ID" value="NZ_CATKSH010000021.1"/>
</dbReference>
<dbReference type="PANTHER" id="PTHR42160:SF1">
    <property type="entry name" value="URACIL-DNA GLYCOSYLASE SUPERFAMILY PROTEIN"/>
    <property type="match status" value="1"/>
</dbReference>
<dbReference type="CDD" id="cd10033">
    <property type="entry name" value="UDG_like"/>
    <property type="match status" value="1"/>
</dbReference>
<name>A0AA35Y4D6_9PROT</name>
<protein>
    <submittedName>
        <fullName evidence="2">Uracil-DNA glycosylase family protein</fullName>
    </submittedName>
</protein>
<keyword evidence="3" id="KW-1185">Reference proteome</keyword>
<dbReference type="Proteomes" id="UP001176960">
    <property type="component" value="Unassembled WGS sequence"/>
</dbReference>
<dbReference type="Gene3D" id="3.40.470.10">
    <property type="entry name" value="Uracil-DNA glycosylase-like domain"/>
    <property type="match status" value="1"/>
</dbReference>
<evidence type="ECO:0000313" key="3">
    <source>
        <dbReference type="Proteomes" id="UP001176960"/>
    </source>
</evidence>
<accession>A0AA35Y4D6</accession>
<organism evidence="2 3">
    <name type="scientific">Brytella acorum</name>
    <dbReference type="NCBI Taxonomy" id="2959299"/>
    <lineage>
        <taxon>Bacteria</taxon>
        <taxon>Pseudomonadati</taxon>
        <taxon>Pseudomonadota</taxon>
        <taxon>Alphaproteobacteria</taxon>
        <taxon>Acetobacterales</taxon>
        <taxon>Acetobacteraceae</taxon>
        <taxon>Brytella</taxon>
    </lineage>
</organism>
<evidence type="ECO:0000259" key="1">
    <source>
        <dbReference type="SMART" id="SM00986"/>
    </source>
</evidence>
<feature type="domain" description="Uracil-DNA glycosylase-like" evidence="1">
    <location>
        <begin position="30"/>
        <end position="185"/>
    </location>
</feature>
<dbReference type="SMART" id="SM00987">
    <property type="entry name" value="UreE_C"/>
    <property type="match status" value="1"/>
</dbReference>
<dbReference type="InterPro" id="IPR036895">
    <property type="entry name" value="Uracil-DNA_glycosylase-like_sf"/>
</dbReference>
<dbReference type="SUPFAM" id="SSF52141">
    <property type="entry name" value="Uracil-DNA glycosylase-like"/>
    <property type="match status" value="1"/>
</dbReference>
<proteinExistence type="predicted"/>